<dbReference type="EMBL" id="CP006259">
    <property type="protein sequence ID" value="AGS72169.1"/>
    <property type="molecule type" value="Genomic_DNA"/>
</dbReference>
<evidence type="ECO:0000313" key="8">
    <source>
        <dbReference type="Proteomes" id="UP000015423"/>
    </source>
</evidence>
<feature type="binding site" evidence="5">
    <location>
        <position position="43"/>
    </location>
    <ligand>
        <name>ATP</name>
        <dbReference type="ChEBI" id="CHEBI:30616"/>
    </ligand>
</feature>
<dbReference type="SUPFAM" id="SSF50998">
    <property type="entry name" value="Quinoprotein alcohol dehydrogenase-like"/>
    <property type="match status" value="1"/>
</dbReference>
<keyword evidence="1" id="KW-0808">Transferase</keyword>
<evidence type="ECO:0000256" key="5">
    <source>
        <dbReference type="PROSITE-ProRule" id="PRU10141"/>
    </source>
</evidence>
<dbReference type="GO" id="GO:0005524">
    <property type="term" value="F:ATP binding"/>
    <property type="evidence" value="ECO:0007669"/>
    <property type="project" value="UniProtKB-UniRule"/>
</dbReference>
<dbReference type="PANTHER" id="PTHR43289:SF34">
    <property type="entry name" value="SERINE_THREONINE-PROTEIN KINASE YBDM-RELATED"/>
    <property type="match status" value="1"/>
</dbReference>
<dbReference type="InterPro" id="IPR002372">
    <property type="entry name" value="PQQ_rpt_dom"/>
</dbReference>
<dbReference type="PATRIC" id="fig|1214242.5.peg.5489"/>
<dbReference type="RefSeq" id="WP_020942584.1">
    <property type="nucleotide sequence ID" value="NC_021985.1"/>
</dbReference>
<dbReference type="InterPro" id="IPR011047">
    <property type="entry name" value="Quinoprotein_ADH-like_sf"/>
</dbReference>
<dbReference type="InterPro" id="IPR017441">
    <property type="entry name" value="Protein_kinase_ATP_BS"/>
</dbReference>
<keyword evidence="8" id="KW-1185">Reference proteome</keyword>
<dbReference type="Pfam" id="PF13360">
    <property type="entry name" value="PQQ_2"/>
    <property type="match status" value="1"/>
</dbReference>
<gene>
    <name evidence="7" type="ORF">B446_26805</name>
</gene>
<reference evidence="8" key="1">
    <citation type="submission" date="2012-10" db="EMBL/GenBank/DDBJ databases">
        <title>The complete genome sequence of Streptomyces collinus Tu 365.</title>
        <authorList>
            <person name="Ruckert C."/>
            <person name="Szczepanowski R."/>
            <person name="Goesmann A."/>
            <person name="Pross E.K."/>
            <person name="Musiol E.M."/>
            <person name="Blin K."/>
            <person name="Wohlleben W."/>
            <person name="Puhler A."/>
            <person name="Weber T."/>
            <person name="Kalinowski J."/>
        </authorList>
    </citation>
    <scope>NUCLEOTIDE SEQUENCE [LARGE SCALE GENOMIC DNA]</scope>
    <source>
        <strain evidence="8">DSM 40733 / Tue 365</strain>
    </source>
</reference>
<dbReference type="Gene3D" id="3.30.200.20">
    <property type="entry name" value="Phosphorylase Kinase, domain 1"/>
    <property type="match status" value="1"/>
</dbReference>
<dbReference type="GO" id="GO:0004674">
    <property type="term" value="F:protein serine/threonine kinase activity"/>
    <property type="evidence" value="ECO:0007669"/>
    <property type="project" value="TreeGrafter"/>
</dbReference>
<dbReference type="eggNOG" id="COG1520">
    <property type="taxonomic scope" value="Bacteria"/>
</dbReference>
<keyword evidence="3 7" id="KW-0418">Kinase</keyword>
<dbReference type="SUPFAM" id="SSF56112">
    <property type="entry name" value="Protein kinase-like (PK-like)"/>
    <property type="match status" value="1"/>
</dbReference>
<protein>
    <submittedName>
        <fullName evidence="7">Protein kinase</fullName>
    </submittedName>
</protein>
<dbReference type="AlphaFoldDB" id="S5VAM1"/>
<dbReference type="HOGENOM" id="CLU_000288_135_1_11"/>
<dbReference type="PROSITE" id="PS00108">
    <property type="entry name" value="PROTEIN_KINASE_ST"/>
    <property type="match status" value="1"/>
</dbReference>
<name>S5VAM1_STRC3</name>
<accession>S5VAM1</accession>
<evidence type="ECO:0000256" key="4">
    <source>
        <dbReference type="ARBA" id="ARBA00022840"/>
    </source>
</evidence>
<evidence type="ECO:0000256" key="2">
    <source>
        <dbReference type="ARBA" id="ARBA00022741"/>
    </source>
</evidence>
<keyword evidence="2 5" id="KW-0547">Nucleotide-binding</keyword>
<evidence type="ECO:0000259" key="6">
    <source>
        <dbReference type="PROSITE" id="PS50011"/>
    </source>
</evidence>
<dbReference type="Pfam" id="PF00069">
    <property type="entry name" value="Pkinase"/>
    <property type="match status" value="1"/>
</dbReference>
<evidence type="ECO:0000256" key="3">
    <source>
        <dbReference type="ARBA" id="ARBA00022777"/>
    </source>
</evidence>
<dbReference type="KEGG" id="sci:B446_26805"/>
<dbReference type="InterPro" id="IPR018391">
    <property type="entry name" value="PQQ_b-propeller_rpt"/>
</dbReference>
<dbReference type="CDD" id="cd14014">
    <property type="entry name" value="STKc_PknB_like"/>
    <property type="match status" value="1"/>
</dbReference>
<evidence type="ECO:0000256" key="1">
    <source>
        <dbReference type="ARBA" id="ARBA00022679"/>
    </source>
</evidence>
<dbReference type="Gene3D" id="2.130.10.10">
    <property type="entry name" value="YVTN repeat-like/Quinoprotein amine dehydrogenase"/>
    <property type="match status" value="2"/>
</dbReference>
<dbReference type="InterPro" id="IPR000719">
    <property type="entry name" value="Prot_kinase_dom"/>
</dbReference>
<evidence type="ECO:0000313" key="7">
    <source>
        <dbReference type="EMBL" id="AGS72169.1"/>
    </source>
</evidence>
<dbReference type="Proteomes" id="UP000015423">
    <property type="component" value="Chromosome"/>
</dbReference>
<dbReference type="Gene3D" id="1.10.510.10">
    <property type="entry name" value="Transferase(Phosphotransferase) domain 1"/>
    <property type="match status" value="1"/>
</dbReference>
<dbReference type="STRING" id="1214242.B446_26805"/>
<dbReference type="InterPro" id="IPR015943">
    <property type="entry name" value="WD40/YVTN_repeat-like_dom_sf"/>
</dbReference>
<dbReference type="PROSITE" id="PS00107">
    <property type="entry name" value="PROTEIN_KINASE_ATP"/>
    <property type="match status" value="1"/>
</dbReference>
<dbReference type="SMART" id="SM00564">
    <property type="entry name" value="PQQ"/>
    <property type="match status" value="6"/>
</dbReference>
<dbReference type="PROSITE" id="PS50011">
    <property type="entry name" value="PROTEIN_KINASE_DOM"/>
    <property type="match status" value="1"/>
</dbReference>
<dbReference type="SMART" id="SM00220">
    <property type="entry name" value="S_TKc"/>
    <property type="match status" value="1"/>
</dbReference>
<reference evidence="7 8" key="2">
    <citation type="journal article" date="2013" name="J. Biotechnol.">
        <title>Complete genome sequence of the kirromycin producer Streptomyces collinus Tu 365 consisting of a linear chromosome and two linear plasmids.</title>
        <authorList>
            <person name="Ruckert C."/>
            <person name="Szczepanowski R."/>
            <person name="Albersmeier A."/>
            <person name="Goesmann A."/>
            <person name="Iftime D."/>
            <person name="Musiol E.M."/>
            <person name="Blin K."/>
            <person name="Wohlleben W."/>
            <person name="Puhler A."/>
            <person name="Kalinowski J."/>
            <person name="Weber T."/>
        </authorList>
    </citation>
    <scope>NUCLEOTIDE SEQUENCE [LARGE SCALE GENOMIC DNA]</scope>
    <source>
        <strain evidence="8">DSM 40733 / Tue 365</strain>
    </source>
</reference>
<dbReference type="InterPro" id="IPR008271">
    <property type="entry name" value="Ser/Thr_kinase_AS"/>
</dbReference>
<dbReference type="InterPro" id="IPR011009">
    <property type="entry name" value="Kinase-like_dom_sf"/>
</dbReference>
<keyword evidence="4 5" id="KW-0067">ATP-binding</keyword>
<dbReference type="PANTHER" id="PTHR43289">
    <property type="entry name" value="MITOGEN-ACTIVATED PROTEIN KINASE KINASE KINASE 20-RELATED"/>
    <property type="match status" value="1"/>
</dbReference>
<organism evidence="7 8">
    <name type="scientific">Streptomyces collinus (strain DSM 40733 / Tue 365)</name>
    <dbReference type="NCBI Taxonomy" id="1214242"/>
    <lineage>
        <taxon>Bacteria</taxon>
        <taxon>Bacillati</taxon>
        <taxon>Actinomycetota</taxon>
        <taxon>Actinomycetes</taxon>
        <taxon>Kitasatosporales</taxon>
        <taxon>Streptomycetaceae</taxon>
        <taxon>Streptomyces</taxon>
    </lineage>
</organism>
<dbReference type="eggNOG" id="COG0515">
    <property type="taxonomic scope" value="Bacteria"/>
</dbReference>
<proteinExistence type="predicted"/>
<sequence length="697" mass="74476">MRPLGTGDPVRLGPYRLLGVLGEGGMGKVYVGQDHARTVAAVKVLRPELTHDAGLAQRFVREALAAQGVRSPGVAAVLGAQTEGGRPWIATEFLAGPTLDQIVDRHGPLDDAKLRALAVSLARTIRDIHAAGFIHRDLKPPNIVLTSTGPRVIDFGIARPEHGLTLTTTGQIPVTPGYGAPEQVLGRRVTPAADVFSLGAVLVYAATGRRAFEGTHMAAVQYEVVHGEPRWHGLAPEPHALIAPCLAKEAAARPTPEQIAGAFDPPRRPRAEWKRGPVGDAIRERERQIRDLTAPLLTTRAGSAPSRRRLLTGFAAGGALLAATGGTGWWLLRDGGPSRTDLFTVPPAVRTPSARLLSADAGDYIVGDPVKPLWQRKAAVATDAPAPLPVRDVVVAAAPGGGIAAFNVVDGRRRWQTSTVESRTRCLSLSDRLLVAADAEGTLRTFVPSTGEAKWTARADAAVLLAADEEAVYVVTKDHRLRSVGRSDARIRWTVPVPAPFRTHVLPRGAADGGTLVVSTTHGHALALSTRTGRSLWTLYNQARKKQLVPVARDGVVYLNGKSLSARRISDGKELWQATNAYATPPEWGPAEVHGDFVYSIVGDMLTRCHIRTGDDQGWSSSEPAEGQVVVQGSGAWVVHQEYDATTVRTVSLNDGSAIWHYDVYQFLGQTFPVHLAADGNRAFATTTGSLIAFPVF</sequence>
<feature type="domain" description="Protein kinase" evidence="6">
    <location>
        <begin position="15"/>
        <end position="267"/>
    </location>
</feature>